<dbReference type="GO" id="GO:0008121">
    <property type="term" value="F:quinol-cytochrome-c reductase activity"/>
    <property type="evidence" value="ECO:0007669"/>
    <property type="project" value="InterPro"/>
</dbReference>
<dbReference type="PIRSF" id="PIRSF038885">
    <property type="entry name" value="COB"/>
    <property type="match status" value="1"/>
</dbReference>
<feature type="binding site" description="axial binding residue" evidence="17">
    <location>
        <position position="83"/>
    </location>
    <ligand>
        <name>heme b</name>
        <dbReference type="ChEBI" id="CHEBI:60344"/>
        <label>b562</label>
    </ligand>
    <ligandPart>
        <name>Fe</name>
        <dbReference type="ChEBI" id="CHEBI:18248"/>
    </ligandPart>
</feature>
<evidence type="ECO:0000259" key="19">
    <source>
        <dbReference type="PROSITE" id="PS51002"/>
    </source>
</evidence>
<evidence type="ECO:0000259" key="20">
    <source>
        <dbReference type="PROSITE" id="PS51003"/>
    </source>
</evidence>
<keyword evidence="8 17" id="KW-0479">Metal-binding</keyword>
<evidence type="ECO:0000256" key="12">
    <source>
        <dbReference type="ARBA" id="ARBA00023004"/>
    </source>
</evidence>
<keyword evidence="9" id="KW-0999">Mitochondrion inner membrane</keyword>
<dbReference type="InterPro" id="IPR030689">
    <property type="entry name" value="Cytochrome_b"/>
</dbReference>
<feature type="transmembrane region" description="Helical" evidence="18">
    <location>
        <begin position="36"/>
        <end position="56"/>
    </location>
</feature>
<evidence type="ECO:0000256" key="13">
    <source>
        <dbReference type="ARBA" id="ARBA00023075"/>
    </source>
</evidence>
<dbReference type="SUPFAM" id="SSF81342">
    <property type="entry name" value="Transmembrane di-heme cytochromes"/>
    <property type="match status" value="1"/>
</dbReference>
<evidence type="ECO:0000256" key="1">
    <source>
        <dbReference type="ARBA" id="ARBA00002566"/>
    </source>
</evidence>
<keyword evidence="11 18" id="KW-1133">Transmembrane helix</keyword>
<dbReference type="InterPro" id="IPR005798">
    <property type="entry name" value="Cyt_b/b6_C"/>
</dbReference>
<proteinExistence type="inferred from homology"/>
<evidence type="ECO:0000256" key="4">
    <source>
        <dbReference type="ARBA" id="ARBA00022448"/>
    </source>
</evidence>
<dbReference type="EMBL" id="KM983335">
    <property type="protein sequence ID" value="AJP00034.1"/>
    <property type="molecule type" value="Genomic_DNA"/>
</dbReference>
<accession>A0A1B0QVQ2</accession>
<evidence type="ECO:0000256" key="15">
    <source>
        <dbReference type="ARBA" id="ARBA00023136"/>
    </source>
</evidence>
<dbReference type="InterPro" id="IPR005797">
    <property type="entry name" value="Cyt_b/b6_N"/>
</dbReference>
<feature type="binding site" evidence="16">
    <location>
        <position position="201"/>
    </location>
    <ligand>
        <name>a ubiquinone</name>
        <dbReference type="ChEBI" id="CHEBI:16389"/>
    </ligand>
</feature>
<keyword evidence="12 17" id="KW-0408">Iron</keyword>
<keyword evidence="14 18" id="KW-0496">Mitochondrion</keyword>
<evidence type="ECO:0000313" key="21">
    <source>
        <dbReference type="EMBL" id="AJP00034.1"/>
    </source>
</evidence>
<dbReference type="CDD" id="cd00284">
    <property type="entry name" value="Cytochrome_b_N"/>
    <property type="match status" value="1"/>
</dbReference>
<dbReference type="InterPro" id="IPR048259">
    <property type="entry name" value="Cytochrome_b_N_euk/bac"/>
</dbReference>
<dbReference type="GO" id="GO:0046872">
    <property type="term" value="F:metal ion binding"/>
    <property type="evidence" value="ECO:0007669"/>
    <property type="project" value="UniProtKB-UniRule"/>
</dbReference>
<feature type="binding site" description="axial binding residue" evidence="17">
    <location>
        <position position="182"/>
    </location>
    <ligand>
        <name>heme b</name>
        <dbReference type="ChEBI" id="CHEBI:60344"/>
        <label>b562</label>
    </ligand>
    <ligandPart>
        <name>Fe</name>
        <dbReference type="ChEBI" id="CHEBI:18248"/>
    </ligandPart>
</feature>
<dbReference type="GO" id="GO:0005743">
    <property type="term" value="C:mitochondrial inner membrane"/>
    <property type="evidence" value="ECO:0007669"/>
    <property type="project" value="UniProtKB-SubCell"/>
</dbReference>
<evidence type="ECO:0000256" key="18">
    <source>
        <dbReference type="RuleBase" id="RU362117"/>
    </source>
</evidence>
<dbReference type="PROSITE" id="PS51003">
    <property type="entry name" value="CYTB_CTER"/>
    <property type="match status" value="1"/>
</dbReference>
<evidence type="ECO:0000256" key="10">
    <source>
        <dbReference type="ARBA" id="ARBA00022982"/>
    </source>
</evidence>
<feature type="transmembrane region" description="Helical" evidence="18">
    <location>
        <begin position="77"/>
        <end position="98"/>
    </location>
</feature>
<keyword evidence="6 18" id="KW-0679">Respiratory chain</keyword>
<feature type="transmembrane region" description="Helical" evidence="18">
    <location>
        <begin position="324"/>
        <end position="340"/>
    </location>
</feature>
<feature type="binding site" description="axial binding residue" evidence="17">
    <location>
        <position position="196"/>
    </location>
    <ligand>
        <name>heme b</name>
        <dbReference type="ChEBI" id="CHEBI:60344"/>
        <label>b566</label>
    </ligand>
    <ligandPart>
        <name>Fe</name>
        <dbReference type="ChEBI" id="CHEBI:18248"/>
    </ligandPart>
</feature>
<feature type="domain" description="Cytochrome b/b6 N-terminal region profile" evidence="19">
    <location>
        <begin position="1"/>
        <end position="209"/>
    </location>
</feature>
<dbReference type="CDD" id="cd00290">
    <property type="entry name" value="cytochrome_b_C"/>
    <property type="match status" value="1"/>
</dbReference>
<protein>
    <recommendedName>
        <fullName evidence="3 18">Cytochrome b</fullName>
    </recommendedName>
</protein>
<dbReference type="InterPro" id="IPR048260">
    <property type="entry name" value="Cytochrome_b_C_euk/bac"/>
</dbReference>
<evidence type="ECO:0000256" key="17">
    <source>
        <dbReference type="PIRSR" id="PIRSR038885-2"/>
    </source>
</evidence>
<evidence type="ECO:0000256" key="11">
    <source>
        <dbReference type="ARBA" id="ARBA00022989"/>
    </source>
</evidence>
<comment type="subcellular location">
    <subcellularLocation>
        <location evidence="2">Mitochondrion inner membrane</location>
        <topology evidence="2">Multi-pass membrane protein</topology>
    </subcellularLocation>
</comment>
<feature type="transmembrane region" description="Helical" evidence="18">
    <location>
        <begin position="113"/>
        <end position="133"/>
    </location>
</feature>
<keyword evidence="4 18" id="KW-0813">Transport</keyword>
<sequence>MKNQMMKHNPVGKMTNSLIQLACPKNISALWSFGSLLGLCLITQILTGIFLAMFYIPNIYQAFDSAIYISRDVNFGWLIRSIHANSASMFFICIYMHTGRGMYYSSHQMKETWLVGVTLLLITILTAFLGYVLPWGQMSFWAATVITNLLSAIPYLGSTIVNWIWGGFSVSNATLTRFYALHFLFPFLISALSLLHIIFLHQSGSSNPLGLNSNNETMKFHIYFSAKDLIGVTLLWILLGSVVLLKPNLLIDPENFIPANPLVTPTHIQPEWYFLPMYAILRSIPNKLGGVLALIMSIAILYFLPVMNKPLTKSSSMNPKNKMMFWLLVSNFIVLMWIGSKPVESPFEEIGQFMTLTYFSTYLAMSKN</sequence>
<evidence type="ECO:0000256" key="16">
    <source>
        <dbReference type="PIRSR" id="PIRSR038885-1"/>
    </source>
</evidence>
<dbReference type="InterPro" id="IPR036150">
    <property type="entry name" value="Cyt_b/b6_C_sf"/>
</dbReference>
<reference evidence="21" key="1">
    <citation type="journal article" date="2016" name="Mar. Freshw. Res.">
        <title>Comparative mitogenomic analyses reveal cryptic diversity of the bryozoan Bugula neritina Linnaeus, 1758, in the Yellow Sea.</title>
        <authorList>
            <person name="Shen X."/>
            <person name="Tian M."/>
            <person name="Chu K.H."/>
            <person name="Wang J.F."/>
            <person name="Chen S."/>
            <person name="Liu H.L."/>
            <person name="Zhao X.H."/>
            <person name="Zhao F.Q."/>
        </authorList>
    </citation>
    <scope>NUCLEOTIDE SEQUENCE</scope>
</reference>
<dbReference type="PANTHER" id="PTHR19271:SF16">
    <property type="entry name" value="CYTOCHROME B"/>
    <property type="match status" value="1"/>
</dbReference>
<dbReference type="PANTHER" id="PTHR19271">
    <property type="entry name" value="CYTOCHROME B"/>
    <property type="match status" value="1"/>
</dbReference>
<comment type="cofactor">
    <cofactor evidence="17">
        <name>heme</name>
        <dbReference type="ChEBI" id="CHEBI:30413"/>
    </cofactor>
    <text evidence="17">Binds 2 heme groups non-covalently.</text>
</comment>
<dbReference type="GO" id="GO:0016491">
    <property type="term" value="F:oxidoreductase activity"/>
    <property type="evidence" value="ECO:0007669"/>
    <property type="project" value="UniProtKB-UniRule"/>
</dbReference>
<name>A0A1B0QVQ2_BUGNE</name>
<comment type="function">
    <text evidence="1 18">Component of the ubiquinol-cytochrome c reductase complex (complex III or cytochrome b-c1 complex) that is part of the mitochondrial respiratory chain. The b-c1 complex mediates electron transfer from ubiquinol to cytochrome c. Contributes to the generation of a proton gradient across the mitochondrial membrane that is then used for ATP synthesis.</text>
</comment>
<evidence type="ECO:0000256" key="5">
    <source>
        <dbReference type="ARBA" id="ARBA00022617"/>
    </source>
</evidence>
<keyword evidence="15 18" id="KW-0472">Membrane</keyword>
<dbReference type="Pfam" id="PF00032">
    <property type="entry name" value="Cytochrom_B_C"/>
    <property type="match status" value="1"/>
</dbReference>
<dbReference type="PROSITE" id="PS51002">
    <property type="entry name" value="CYTB_NTER"/>
    <property type="match status" value="1"/>
</dbReference>
<keyword evidence="5 17" id="KW-0349">Heme</keyword>
<comment type="cofactor">
    <cofactor evidence="18">
        <name>heme b</name>
        <dbReference type="ChEBI" id="CHEBI:60344"/>
    </cofactor>
    <text evidence="18">Binds 2 heme groups non-covalently.</text>
</comment>
<comment type="similarity">
    <text evidence="18">Belongs to the cytochrome b family.</text>
</comment>
<dbReference type="AlphaFoldDB" id="A0A1B0QVQ2"/>
<feature type="transmembrane region" description="Helical" evidence="18">
    <location>
        <begin position="140"/>
        <end position="166"/>
    </location>
</feature>
<organism evidence="21">
    <name type="scientific">Bugula neritina</name>
    <name type="common">Brown bryozoan</name>
    <name type="synonym">Sertularia neritina</name>
    <dbReference type="NCBI Taxonomy" id="10212"/>
    <lineage>
        <taxon>Eukaryota</taxon>
        <taxon>Metazoa</taxon>
        <taxon>Spiralia</taxon>
        <taxon>Lophotrochozoa</taxon>
        <taxon>Bryozoa</taxon>
        <taxon>Gymnolaemata</taxon>
        <taxon>Cheilostomatida</taxon>
        <taxon>Flustrina</taxon>
        <taxon>Buguloidea</taxon>
        <taxon>Bugulidae</taxon>
        <taxon>Bugula</taxon>
    </lineage>
</organism>
<keyword evidence="10 18" id="KW-0249">Electron transport</keyword>
<dbReference type="GO" id="GO:0006122">
    <property type="term" value="P:mitochondrial electron transport, ubiquinol to cytochrome c"/>
    <property type="evidence" value="ECO:0007669"/>
    <property type="project" value="TreeGrafter"/>
</dbReference>
<evidence type="ECO:0000256" key="14">
    <source>
        <dbReference type="ARBA" id="ARBA00023128"/>
    </source>
</evidence>
<feature type="transmembrane region" description="Helical" evidence="18">
    <location>
        <begin position="178"/>
        <end position="199"/>
    </location>
</feature>
<feature type="domain" description="Cytochrome b/b6 C-terminal region profile" evidence="20">
    <location>
        <begin position="210"/>
        <end position="368"/>
    </location>
</feature>
<evidence type="ECO:0000256" key="8">
    <source>
        <dbReference type="ARBA" id="ARBA00022723"/>
    </source>
</evidence>
<dbReference type="InterPro" id="IPR027387">
    <property type="entry name" value="Cytb/b6-like_sf"/>
</dbReference>
<evidence type="ECO:0000256" key="9">
    <source>
        <dbReference type="ARBA" id="ARBA00022792"/>
    </source>
</evidence>
<dbReference type="InterPro" id="IPR016174">
    <property type="entry name" value="Di-haem_cyt_TM"/>
</dbReference>
<feature type="binding site" description="axial binding residue" evidence="17">
    <location>
        <position position="97"/>
    </location>
    <ligand>
        <name>heme b</name>
        <dbReference type="ChEBI" id="CHEBI:60344"/>
        <label>b566</label>
    </ligand>
    <ligandPart>
        <name>Fe</name>
        <dbReference type="ChEBI" id="CHEBI:18248"/>
    </ligandPart>
</feature>
<keyword evidence="13" id="KW-0830">Ubiquinone</keyword>
<keyword evidence="7 18" id="KW-0812">Transmembrane</keyword>
<dbReference type="Pfam" id="PF00033">
    <property type="entry name" value="Cytochrome_B"/>
    <property type="match status" value="1"/>
</dbReference>
<evidence type="ECO:0000256" key="2">
    <source>
        <dbReference type="ARBA" id="ARBA00004448"/>
    </source>
</evidence>
<geneLocation type="mitochondrion" evidence="21"/>
<gene>
    <name evidence="21" type="primary">CYTB</name>
</gene>
<feature type="transmembrane region" description="Helical" evidence="18">
    <location>
        <begin position="284"/>
        <end position="304"/>
    </location>
</feature>
<evidence type="ECO:0000256" key="6">
    <source>
        <dbReference type="ARBA" id="ARBA00022660"/>
    </source>
</evidence>
<dbReference type="Gene3D" id="1.20.810.10">
    <property type="entry name" value="Cytochrome Bc1 Complex, Chain C"/>
    <property type="match status" value="1"/>
</dbReference>
<dbReference type="GO" id="GO:0045275">
    <property type="term" value="C:respiratory chain complex III"/>
    <property type="evidence" value="ECO:0007669"/>
    <property type="project" value="InterPro"/>
</dbReference>
<evidence type="ECO:0000256" key="3">
    <source>
        <dbReference type="ARBA" id="ARBA00013531"/>
    </source>
</evidence>
<feature type="transmembrane region" description="Helical" evidence="18">
    <location>
        <begin position="220"/>
        <end position="245"/>
    </location>
</feature>
<evidence type="ECO:0000256" key="7">
    <source>
        <dbReference type="ARBA" id="ARBA00022692"/>
    </source>
</evidence>
<dbReference type="SUPFAM" id="SSF81648">
    <property type="entry name" value="a domain/subunit of cytochrome bc1 complex (Ubiquinol-cytochrome c reductase)"/>
    <property type="match status" value="1"/>
</dbReference>